<name>A0A1R4IZW3_9MICO</name>
<accession>A0A1R4IZW3</accession>
<gene>
    <name evidence="1" type="ORF">FM104_04870</name>
</gene>
<reference evidence="1 2" key="1">
    <citation type="submission" date="2017-02" db="EMBL/GenBank/DDBJ databases">
        <authorList>
            <person name="Peterson S.W."/>
        </authorList>
    </citation>
    <scope>NUCLEOTIDE SEQUENCE [LARGE SCALE GENOMIC DNA]</scope>
    <source>
        <strain evidence="1 2">B Mb 05.01</strain>
    </source>
</reference>
<sequence length="137" mass="14914">MSIESAQDPQDLLANVYELARFTHELRNLATEARQLLEQAERNAVSGGLPPSLVAKAAGLTAGRVTQILARPDDNDLSPRALADRSYKILEWPADALKRHSASFPGEMTYPPYPAGRRTRTSADPTIVRTNFGGLNG</sequence>
<protein>
    <submittedName>
        <fullName evidence="1">Uncharacterized protein</fullName>
    </submittedName>
</protein>
<proteinExistence type="predicted"/>
<organism evidence="1 2">
    <name type="scientific">Microbacterium esteraromaticum</name>
    <dbReference type="NCBI Taxonomy" id="57043"/>
    <lineage>
        <taxon>Bacteria</taxon>
        <taxon>Bacillati</taxon>
        <taxon>Actinomycetota</taxon>
        <taxon>Actinomycetes</taxon>
        <taxon>Micrococcales</taxon>
        <taxon>Microbacteriaceae</taxon>
        <taxon>Microbacterium</taxon>
    </lineage>
</organism>
<dbReference type="AlphaFoldDB" id="A0A1R4IZW3"/>
<keyword evidence="2" id="KW-1185">Reference proteome</keyword>
<dbReference type="RefSeq" id="WP_087130347.1">
    <property type="nucleotide sequence ID" value="NZ_FUKO01000014.1"/>
</dbReference>
<dbReference type="EMBL" id="FUKO01000014">
    <property type="protein sequence ID" value="SJN25377.1"/>
    <property type="molecule type" value="Genomic_DNA"/>
</dbReference>
<evidence type="ECO:0000313" key="2">
    <source>
        <dbReference type="Proteomes" id="UP000196320"/>
    </source>
</evidence>
<dbReference type="Proteomes" id="UP000196320">
    <property type="component" value="Unassembled WGS sequence"/>
</dbReference>
<evidence type="ECO:0000313" key="1">
    <source>
        <dbReference type="EMBL" id="SJN25377.1"/>
    </source>
</evidence>
<dbReference type="OrthoDB" id="5148225at2"/>